<accession>A0A8J5LYX8</accession>
<dbReference type="Proteomes" id="UP000709295">
    <property type="component" value="Unassembled WGS sequence"/>
</dbReference>
<sequence>MLKLDRLRVHKMESAKQHLEDTCCAKVQYVLLLFCHIIHLKSFVKSLEGMSPIRISMSHLSRMSHSIRQIRYHFHSGIRLQGLISFEVCKQTFLFCRHSKIVLDRAL</sequence>
<name>A0A8J5LYX8_9STRA</name>
<evidence type="ECO:0000313" key="2">
    <source>
        <dbReference type="Proteomes" id="UP000709295"/>
    </source>
</evidence>
<comment type="caution">
    <text evidence="1">The sequence shown here is derived from an EMBL/GenBank/DDBJ whole genome shotgun (WGS) entry which is preliminary data.</text>
</comment>
<gene>
    <name evidence="1" type="ORF">JG688_00016610</name>
</gene>
<organism evidence="1 2">
    <name type="scientific">Phytophthora aleatoria</name>
    <dbReference type="NCBI Taxonomy" id="2496075"/>
    <lineage>
        <taxon>Eukaryota</taxon>
        <taxon>Sar</taxon>
        <taxon>Stramenopiles</taxon>
        <taxon>Oomycota</taxon>
        <taxon>Peronosporomycetes</taxon>
        <taxon>Peronosporales</taxon>
        <taxon>Peronosporaceae</taxon>
        <taxon>Phytophthora</taxon>
    </lineage>
</organism>
<dbReference type="AlphaFoldDB" id="A0A8J5LYX8"/>
<evidence type="ECO:0000313" key="1">
    <source>
        <dbReference type="EMBL" id="KAG6945309.1"/>
    </source>
</evidence>
<reference evidence="1" key="1">
    <citation type="submission" date="2021-01" db="EMBL/GenBank/DDBJ databases">
        <title>Phytophthora aleatoria, a newly-described species from Pinus radiata is distinct from Phytophthora cactorum isolates based on comparative genomics.</title>
        <authorList>
            <person name="Mcdougal R."/>
            <person name="Panda P."/>
            <person name="Williams N."/>
            <person name="Studholme D.J."/>
        </authorList>
    </citation>
    <scope>NUCLEOTIDE SEQUENCE</scope>
    <source>
        <strain evidence="1">NZFS 4037</strain>
    </source>
</reference>
<proteinExistence type="predicted"/>
<keyword evidence="2" id="KW-1185">Reference proteome</keyword>
<dbReference type="EMBL" id="JAENGY010002140">
    <property type="protein sequence ID" value="KAG6945309.1"/>
    <property type="molecule type" value="Genomic_DNA"/>
</dbReference>
<protein>
    <submittedName>
        <fullName evidence="1">Uncharacterized protein</fullName>
    </submittedName>
</protein>